<gene>
    <name evidence="2" type="ORF">S01H1_71370</name>
</gene>
<accession>X0WBS0</accession>
<comment type="caution">
    <text evidence="2">The sequence shown here is derived from an EMBL/GenBank/DDBJ whole genome shotgun (WGS) entry which is preliminary data.</text>
</comment>
<reference evidence="2" key="1">
    <citation type="journal article" date="2014" name="Front. Microbiol.">
        <title>High frequency of phylogenetically diverse reductive dehalogenase-homologous genes in deep subseafloor sedimentary metagenomes.</title>
        <authorList>
            <person name="Kawai M."/>
            <person name="Futagami T."/>
            <person name="Toyoda A."/>
            <person name="Takaki Y."/>
            <person name="Nishi S."/>
            <person name="Hori S."/>
            <person name="Arai W."/>
            <person name="Tsubouchi T."/>
            <person name="Morono Y."/>
            <person name="Uchiyama I."/>
            <person name="Ito T."/>
            <person name="Fujiyama A."/>
            <person name="Inagaki F."/>
            <person name="Takami H."/>
        </authorList>
    </citation>
    <scope>NUCLEOTIDE SEQUENCE</scope>
    <source>
        <strain evidence="2">Expedition CK06-06</strain>
    </source>
</reference>
<dbReference type="AlphaFoldDB" id="X0WBS0"/>
<evidence type="ECO:0000256" key="1">
    <source>
        <dbReference type="SAM" id="MobiDB-lite"/>
    </source>
</evidence>
<dbReference type="EMBL" id="BARS01047522">
    <property type="protein sequence ID" value="GAG28394.1"/>
    <property type="molecule type" value="Genomic_DNA"/>
</dbReference>
<feature type="region of interest" description="Disordered" evidence="1">
    <location>
        <begin position="1"/>
        <end position="39"/>
    </location>
</feature>
<name>X0WBS0_9ZZZZ</name>
<evidence type="ECO:0000313" key="2">
    <source>
        <dbReference type="EMBL" id="GAG28394.1"/>
    </source>
</evidence>
<feature type="compositionally biased region" description="Basic and acidic residues" evidence="1">
    <location>
        <begin position="1"/>
        <end position="13"/>
    </location>
</feature>
<sequence>SRNLNAHDDDTGETHQVNPLDLLAEKLKPFLTDDETDEP</sequence>
<organism evidence="2">
    <name type="scientific">marine sediment metagenome</name>
    <dbReference type="NCBI Taxonomy" id="412755"/>
    <lineage>
        <taxon>unclassified sequences</taxon>
        <taxon>metagenomes</taxon>
        <taxon>ecological metagenomes</taxon>
    </lineage>
</organism>
<proteinExistence type="predicted"/>
<protein>
    <submittedName>
        <fullName evidence="2">Uncharacterized protein</fullName>
    </submittedName>
</protein>
<feature type="non-terminal residue" evidence="2">
    <location>
        <position position="1"/>
    </location>
</feature>